<evidence type="ECO:0000256" key="2">
    <source>
        <dbReference type="SAM" id="MobiDB-lite"/>
    </source>
</evidence>
<dbReference type="InterPro" id="IPR001387">
    <property type="entry name" value="Cro/C1-type_HTH"/>
</dbReference>
<dbReference type="EMBL" id="JBHSXX010000001">
    <property type="protein sequence ID" value="MFC6867583.1"/>
    <property type="molecule type" value="Genomic_DNA"/>
</dbReference>
<dbReference type="Proteomes" id="UP001596337">
    <property type="component" value="Unassembled WGS sequence"/>
</dbReference>
<feature type="region of interest" description="Disordered" evidence="2">
    <location>
        <begin position="1"/>
        <end position="30"/>
    </location>
</feature>
<protein>
    <submittedName>
        <fullName evidence="3">Multiprotein-bridging factor 1 family protein</fullName>
    </submittedName>
</protein>
<name>A0ABW2BXH1_9PSEU</name>
<feature type="compositionally biased region" description="Basic and acidic residues" evidence="2">
    <location>
        <begin position="13"/>
        <end position="28"/>
    </location>
</feature>
<dbReference type="CDD" id="cd00093">
    <property type="entry name" value="HTH_XRE"/>
    <property type="match status" value="1"/>
</dbReference>
<evidence type="ECO:0000313" key="3">
    <source>
        <dbReference type="EMBL" id="MFC6867583.1"/>
    </source>
</evidence>
<dbReference type="InterPro" id="IPR010982">
    <property type="entry name" value="Lambda_DNA-bd_dom_sf"/>
</dbReference>
<dbReference type="RefSeq" id="WP_345399984.1">
    <property type="nucleotide sequence ID" value="NZ_BAABLA010000096.1"/>
</dbReference>
<organism evidence="3 4">
    <name type="scientific">Haloechinothrix salitolerans</name>
    <dbReference type="NCBI Taxonomy" id="926830"/>
    <lineage>
        <taxon>Bacteria</taxon>
        <taxon>Bacillati</taxon>
        <taxon>Actinomycetota</taxon>
        <taxon>Actinomycetes</taxon>
        <taxon>Pseudonocardiales</taxon>
        <taxon>Pseudonocardiaceae</taxon>
        <taxon>Haloechinothrix</taxon>
    </lineage>
</organism>
<reference evidence="4" key="1">
    <citation type="journal article" date="2019" name="Int. J. Syst. Evol. Microbiol.">
        <title>The Global Catalogue of Microorganisms (GCM) 10K type strain sequencing project: providing services to taxonomists for standard genome sequencing and annotation.</title>
        <authorList>
            <consortium name="The Broad Institute Genomics Platform"/>
            <consortium name="The Broad Institute Genome Sequencing Center for Infectious Disease"/>
            <person name="Wu L."/>
            <person name="Ma J."/>
        </authorList>
    </citation>
    <scope>NUCLEOTIDE SEQUENCE [LARGE SCALE GENOMIC DNA]</scope>
    <source>
        <strain evidence="4">KCTC 32255</strain>
    </source>
</reference>
<gene>
    <name evidence="3" type="ORF">ACFQGD_10515</name>
</gene>
<keyword evidence="1" id="KW-0175">Coiled coil</keyword>
<keyword evidence="4" id="KW-1185">Reference proteome</keyword>
<dbReference type="InterPro" id="IPR036388">
    <property type="entry name" value="WH-like_DNA-bd_sf"/>
</dbReference>
<proteinExistence type="predicted"/>
<evidence type="ECO:0000313" key="4">
    <source>
        <dbReference type="Proteomes" id="UP001596337"/>
    </source>
</evidence>
<dbReference type="Gene3D" id="1.10.10.10">
    <property type="entry name" value="Winged helix-like DNA-binding domain superfamily/Winged helix DNA-binding domain"/>
    <property type="match status" value="1"/>
</dbReference>
<accession>A0ABW2BXH1</accession>
<dbReference type="Gene3D" id="1.10.260.40">
    <property type="entry name" value="lambda repressor-like DNA-binding domains"/>
    <property type="match status" value="1"/>
</dbReference>
<evidence type="ECO:0000256" key="1">
    <source>
        <dbReference type="SAM" id="Coils"/>
    </source>
</evidence>
<sequence>MKRVSIGYGHGVQDQRDSTPEPRPDPVTRTEATFARRLRDLREKQGVSQARLAEKVSGFGFKIDDLAILRMEKNADSPGSGRRIRLGEAALIAKALEHRLGDMLRDPADPEDQLADAERELEAARAELRSYQAQIDRAADRFQQAEDRVKYLRQLRDEDISTAPATAPDRSNWVTKQQQQIIDFVYDWVKSRGLPPLLEVISNHFEIDKKDAASEVDLLQKKGLLPVQRAQSLDQLVPRITRAAWDEAAAEILAEYDPDSQDVRINVMGEPVTYKIHAENESVAQKLIDGATKTFRDEQDRRAMMRLGLSGNESSILSYFASYIEQHGKTPSVAAASRATRFSRWQVDSALRHLHELNEQDALTGQELASILQAGADASKKVIEVAAQRADRRGKN</sequence>
<comment type="caution">
    <text evidence="3">The sequence shown here is derived from an EMBL/GenBank/DDBJ whole genome shotgun (WGS) entry which is preliminary data.</text>
</comment>
<feature type="coiled-coil region" evidence="1">
    <location>
        <begin position="114"/>
        <end position="155"/>
    </location>
</feature>